<reference evidence="3" key="1">
    <citation type="journal article" date="2014" name="Int. J. Syst. Evol. Microbiol.">
        <title>Complete genome sequence of Corynebacterium casei LMG S-19264T (=DSM 44701T), isolated from a smear-ripened cheese.</title>
        <authorList>
            <consortium name="US DOE Joint Genome Institute (JGI-PGF)"/>
            <person name="Walter F."/>
            <person name="Albersmeier A."/>
            <person name="Kalinowski J."/>
            <person name="Ruckert C."/>
        </authorList>
    </citation>
    <scope>NUCLEOTIDE SEQUENCE</scope>
    <source>
        <strain evidence="3">CGMCC 1.12987</strain>
    </source>
</reference>
<evidence type="ECO:0000259" key="2">
    <source>
        <dbReference type="Pfam" id="PF12164"/>
    </source>
</evidence>
<dbReference type="Pfam" id="PF12164">
    <property type="entry name" value="SporV_AA"/>
    <property type="match status" value="1"/>
</dbReference>
<protein>
    <submittedName>
        <fullName evidence="3">Stage V sporulation protein AA</fullName>
    </submittedName>
</protein>
<dbReference type="EMBL" id="BMGR01000001">
    <property type="protein sequence ID" value="GGF87453.1"/>
    <property type="molecule type" value="Genomic_DNA"/>
</dbReference>
<dbReference type="InterPro" id="IPR021997">
    <property type="entry name" value="SporV_AA"/>
</dbReference>
<comment type="caution">
    <text evidence="3">The sequence shown here is derived from an EMBL/GenBank/DDBJ whole genome shotgun (WGS) entry which is preliminary data.</text>
</comment>
<dbReference type="Gene3D" id="2.60.480.10">
    <property type="entry name" value="eubacterium ventriosum atcc domain"/>
    <property type="match status" value="1"/>
</dbReference>
<feature type="transmembrane region" description="Helical" evidence="1">
    <location>
        <begin position="100"/>
        <end position="121"/>
    </location>
</feature>
<evidence type="ECO:0000256" key="1">
    <source>
        <dbReference type="SAM" id="Phobius"/>
    </source>
</evidence>
<evidence type="ECO:0000313" key="4">
    <source>
        <dbReference type="Proteomes" id="UP000644756"/>
    </source>
</evidence>
<organism evidence="3 4">
    <name type="scientific">Paenibacillus abyssi</name>
    <dbReference type="NCBI Taxonomy" id="1340531"/>
    <lineage>
        <taxon>Bacteria</taxon>
        <taxon>Bacillati</taxon>
        <taxon>Bacillota</taxon>
        <taxon>Bacilli</taxon>
        <taxon>Bacillales</taxon>
        <taxon>Paenibacillaceae</taxon>
        <taxon>Paenibacillus</taxon>
    </lineage>
</organism>
<keyword evidence="1" id="KW-1133">Transmembrane helix</keyword>
<dbReference type="RefSeq" id="WP_188527972.1">
    <property type="nucleotide sequence ID" value="NZ_BMGR01000001.1"/>
</dbReference>
<feature type="transmembrane region" description="Helical" evidence="1">
    <location>
        <begin position="147"/>
        <end position="165"/>
    </location>
</feature>
<dbReference type="InterPro" id="IPR038548">
    <property type="entry name" value="SporV_AA_N_sf"/>
</dbReference>
<feature type="domain" description="Stage V sporulation protein AA" evidence="2">
    <location>
        <begin position="8"/>
        <end position="93"/>
    </location>
</feature>
<keyword evidence="1" id="KW-0812">Transmembrane</keyword>
<keyword evidence="4" id="KW-1185">Reference proteome</keyword>
<name>A0A917FIN3_9BACL</name>
<dbReference type="AlphaFoldDB" id="A0A917FIN3"/>
<accession>A0A917FIN3</accession>
<reference evidence="3" key="2">
    <citation type="submission" date="2020-09" db="EMBL/GenBank/DDBJ databases">
        <authorList>
            <person name="Sun Q."/>
            <person name="Zhou Y."/>
        </authorList>
    </citation>
    <scope>NUCLEOTIDE SEQUENCE</scope>
    <source>
        <strain evidence="3">CGMCC 1.12987</strain>
    </source>
</reference>
<sequence>MAVSGVSILYLRLKKRITIKPGETVTLGQAARLLVDPERKTNFEQLVLYHHQQTDGNRYVIDMLHIIKTIRQADRSITIEPYGDPQLLVIISAKPLKPRIMVLVLAWLLLFFGAGLAIMNFHTDVSMREVHIRLSELVTGTKQEHPVWFQIPYSFGIGLGMILFFNHLFRKRFNEEPNPLEVELYQYQENVNTYVIAEEMRKKNGESGMRGADDG</sequence>
<evidence type="ECO:0000313" key="3">
    <source>
        <dbReference type="EMBL" id="GGF87453.1"/>
    </source>
</evidence>
<dbReference type="Proteomes" id="UP000644756">
    <property type="component" value="Unassembled WGS sequence"/>
</dbReference>
<keyword evidence="1" id="KW-0472">Membrane</keyword>
<proteinExistence type="predicted"/>
<gene>
    <name evidence="3" type="primary">spoVAA</name>
    <name evidence="3" type="ORF">GCM10010916_00980</name>
</gene>